<feature type="compositionally biased region" description="Low complexity" evidence="8">
    <location>
        <begin position="207"/>
        <end position="220"/>
    </location>
</feature>
<feature type="compositionally biased region" description="Basic residues" evidence="8">
    <location>
        <begin position="38"/>
        <end position="50"/>
    </location>
</feature>
<keyword evidence="3" id="KW-0805">Transcription regulation</keyword>
<evidence type="ECO:0000256" key="1">
    <source>
        <dbReference type="ARBA" id="ARBA00004123"/>
    </source>
</evidence>
<feature type="region of interest" description="Disordered" evidence="8">
    <location>
        <begin position="668"/>
        <end position="720"/>
    </location>
</feature>
<proteinExistence type="inferred from homology"/>
<dbReference type="RefSeq" id="XP_005110949.2">
    <property type="nucleotide sequence ID" value="XM_005110892.3"/>
</dbReference>
<evidence type="ECO:0000256" key="6">
    <source>
        <dbReference type="ARBA" id="ARBA00023163"/>
    </source>
</evidence>
<dbReference type="InterPro" id="IPR039250">
    <property type="entry name" value="CREBL2/REPTOR-BP"/>
</dbReference>
<feature type="compositionally biased region" description="Polar residues" evidence="8">
    <location>
        <begin position="139"/>
        <end position="150"/>
    </location>
</feature>
<keyword evidence="7" id="KW-0539">Nucleus</keyword>
<evidence type="ECO:0000256" key="4">
    <source>
        <dbReference type="ARBA" id="ARBA00023125"/>
    </source>
</evidence>
<evidence type="ECO:0000256" key="5">
    <source>
        <dbReference type="ARBA" id="ARBA00023159"/>
    </source>
</evidence>
<dbReference type="InterPro" id="IPR046347">
    <property type="entry name" value="bZIP_sf"/>
</dbReference>
<dbReference type="Gene3D" id="1.20.5.170">
    <property type="match status" value="1"/>
</dbReference>
<dbReference type="Proteomes" id="UP000694888">
    <property type="component" value="Unplaced"/>
</dbReference>
<feature type="domain" description="BZIP" evidence="9">
    <location>
        <begin position="54"/>
        <end position="104"/>
    </location>
</feature>
<feature type="compositionally biased region" description="Basic and acidic residues" evidence="8">
    <location>
        <begin position="1"/>
        <end position="13"/>
    </location>
</feature>
<feature type="region of interest" description="Disordered" evidence="8">
    <location>
        <begin position="560"/>
        <end position="589"/>
    </location>
</feature>
<name>A0ABM0K7Z4_APLCA</name>
<evidence type="ECO:0000256" key="7">
    <source>
        <dbReference type="ARBA" id="ARBA00023242"/>
    </source>
</evidence>
<dbReference type="SUPFAM" id="SSF57959">
    <property type="entry name" value="Leucine zipper domain"/>
    <property type="match status" value="1"/>
</dbReference>
<feature type="region of interest" description="Disordered" evidence="8">
    <location>
        <begin position="602"/>
        <end position="624"/>
    </location>
</feature>
<comment type="similarity">
    <text evidence="2">Belongs to the bZIP family. ATF subfamily.</text>
</comment>
<protein>
    <submittedName>
        <fullName evidence="11">Nuclear pore complex protein DDB_G0274915</fullName>
    </submittedName>
</protein>
<feature type="region of interest" description="Disordered" evidence="8">
    <location>
        <begin position="340"/>
        <end position="376"/>
    </location>
</feature>
<feature type="compositionally biased region" description="Polar residues" evidence="8">
    <location>
        <begin position="602"/>
        <end position="621"/>
    </location>
</feature>
<dbReference type="GeneID" id="101863219"/>
<feature type="region of interest" description="Disordered" evidence="8">
    <location>
        <begin position="1"/>
        <end position="67"/>
    </location>
</feature>
<keyword evidence="5" id="KW-0010">Activator</keyword>
<comment type="subcellular location">
    <subcellularLocation>
        <location evidence="1">Nucleus</location>
    </subcellularLocation>
</comment>
<feature type="compositionally biased region" description="Polar residues" evidence="8">
    <location>
        <begin position="363"/>
        <end position="376"/>
    </location>
</feature>
<sequence length="720" mass="77154">MPSVHSDEDKGKLTGETMSIGTPRRSSSSSSSNGGGRMGKRPGKRPGRKPSKIDEHAKLERSRQSARECRARKKLRYQYLEELVLNREKAVFALRDELETFKQWCIQLDGGGAVPEPLMKLIVNEDLKQKKRQMEEATRSLQQQQTTHRVPSSSSSSSPSSSPPHATDSLHQQQQSQQWQQLQQHRQRQQQQQLGEISRDSQATLTPPQQVSNVSNPQQQLHSLRTGSLPVGNTRVTPPLRRQMAVDLPQSSMRAYNPNLEHFIGSQKLQQKPPSTVPSADVLFPSQNPSGSGSANVARVRSEPPLRYEYSMDTSTNSTYCNMDTPTGLASMGFSTNLAPVSSRGRSLSNPMSMASASRPLQAASQAPPSRNTLTNQQRGNMLSQSLTPPPGSQQAAVANRRPISHQSVGLFSGSALTGRSSLSAMNLPITVEDSSSSDDNSYPEQPLFRSATILSQKRTLSDPALQMNLKRTPSSTAMAGMSSTTSTTPLHAAGQQQQQQLSFPLGLSAPSSSSVTYDPHTTLSNLTNVHCFSATRTSNTPSPAPYSFIPVGQELVGGAMASPAPSSAHSHQPSTTPSSSNTPSPAPLLSLTSFLELSASSLPSTTSDEGQGHTSQTLSGVPNFLQVPRGSTLANPCTSTGLSASISEPIPEWYSFLADLQDGGMSLTSRHGASSGQGTPNALTPRPGDQPATPESASSSSFMNVPNIIEDLLDDSPNT</sequence>
<dbReference type="PANTHER" id="PTHR21051:SF4">
    <property type="entry name" value="CAMP-RESPONSIVE ELEMENT-BINDING PROTEIN-LIKE 2"/>
    <property type="match status" value="1"/>
</dbReference>
<evidence type="ECO:0000256" key="3">
    <source>
        <dbReference type="ARBA" id="ARBA00023015"/>
    </source>
</evidence>
<reference evidence="11" key="1">
    <citation type="submission" date="2025-08" db="UniProtKB">
        <authorList>
            <consortium name="RefSeq"/>
        </authorList>
    </citation>
    <scope>IDENTIFICATION</scope>
</reference>
<keyword evidence="6" id="KW-0804">Transcription</keyword>
<dbReference type="PANTHER" id="PTHR21051">
    <property type="entry name" value="CAMP-RESPONSIVE ELEMENT-BINDING PROTEIN-LIKE 2"/>
    <property type="match status" value="1"/>
</dbReference>
<feature type="compositionally biased region" description="Low complexity" evidence="8">
    <location>
        <begin position="151"/>
        <end position="193"/>
    </location>
</feature>
<gene>
    <name evidence="11" type="primary">LOC101863219</name>
</gene>
<evidence type="ECO:0000313" key="11">
    <source>
        <dbReference type="RefSeq" id="XP_005110949.2"/>
    </source>
</evidence>
<feature type="region of interest" description="Disordered" evidence="8">
    <location>
        <begin position="475"/>
        <end position="501"/>
    </location>
</feature>
<organism evidence="10 11">
    <name type="scientific">Aplysia californica</name>
    <name type="common">California sea hare</name>
    <dbReference type="NCBI Taxonomy" id="6500"/>
    <lineage>
        <taxon>Eukaryota</taxon>
        <taxon>Metazoa</taxon>
        <taxon>Spiralia</taxon>
        <taxon>Lophotrochozoa</taxon>
        <taxon>Mollusca</taxon>
        <taxon>Gastropoda</taxon>
        <taxon>Heterobranchia</taxon>
        <taxon>Euthyneura</taxon>
        <taxon>Tectipleura</taxon>
        <taxon>Aplysiida</taxon>
        <taxon>Aplysioidea</taxon>
        <taxon>Aplysiidae</taxon>
        <taxon>Aplysia</taxon>
    </lineage>
</organism>
<keyword evidence="10" id="KW-1185">Reference proteome</keyword>
<feature type="region of interest" description="Disordered" evidence="8">
    <location>
        <begin position="132"/>
        <end position="240"/>
    </location>
</feature>
<evidence type="ECO:0000256" key="2">
    <source>
        <dbReference type="ARBA" id="ARBA00009050"/>
    </source>
</evidence>
<evidence type="ECO:0000259" key="9">
    <source>
        <dbReference type="Pfam" id="PF07716"/>
    </source>
</evidence>
<evidence type="ECO:0000256" key="8">
    <source>
        <dbReference type="SAM" id="MobiDB-lite"/>
    </source>
</evidence>
<feature type="compositionally biased region" description="Basic and acidic residues" evidence="8">
    <location>
        <begin position="51"/>
        <end position="67"/>
    </location>
</feature>
<feature type="compositionally biased region" description="Polar residues" evidence="8">
    <location>
        <begin position="668"/>
        <end position="683"/>
    </location>
</feature>
<accession>A0ABM0K7Z4</accession>
<dbReference type="InterPro" id="IPR004827">
    <property type="entry name" value="bZIP"/>
</dbReference>
<feature type="compositionally biased region" description="Polar residues" evidence="8">
    <location>
        <begin position="340"/>
        <end position="356"/>
    </location>
</feature>
<feature type="compositionally biased region" description="Polar residues" evidence="8">
    <location>
        <begin position="694"/>
        <end position="705"/>
    </location>
</feature>
<evidence type="ECO:0000313" key="10">
    <source>
        <dbReference type="Proteomes" id="UP000694888"/>
    </source>
</evidence>
<dbReference type="CDD" id="cd14709">
    <property type="entry name" value="bZIP_CREBL2"/>
    <property type="match status" value="1"/>
</dbReference>
<keyword evidence="4" id="KW-0238">DNA-binding</keyword>
<dbReference type="Pfam" id="PF07716">
    <property type="entry name" value="bZIP_2"/>
    <property type="match status" value="1"/>
</dbReference>
<feature type="compositionally biased region" description="Low complexity" evidence="8">
    <location>
        <begin position="562"/>
        <end position="589"/>
    </location>
</feature>